<organism evidence="1 2">
    <name type="scientific">Mycobacterium dioxanotrophicus</name>
    <dbReference type="NCBI Taxonomy" id="482462"/>
    <lineage>
        <taxon>Bacteria</taxon>
        <taxon>Bacillati</taxon>
        <taxon>Actinomycetota</taxon>
        <taxon>Actinomycetes</taxon>
        <taxon>Mycobacteriales</taxon>
        <taxon>Mycobacteriaceae</taxon>
        <taxon>Mycobacterium</taxon>
    </lineage>
</organism>
<keyword evidence="2" id="KW-1185">Reference proteome</keyword>
<dbReference type="KEGG" id="mdx:BTO20_06430"/>
<evidence type="ECO:0008006" key="3">
    <source>
        <dbReference type="Google" id="ProtNLM"/>
    </source>
</evidence>
<accession>A0A1Y0BZC4</accession>
<dbReference type="EMBL" id="CP020809">
    <property type="protein sequence ID" value="ART68269.1"/>
    <property type="molecule type" value="Genomic_DNA"/>
</dbReference>
<name>A0A1Y0BZC4_9MYCO</name>
<dbReference type="AlphaFoldDB" id="A0A1Y0BZC4"/>
<evidence type="ECO:0000313" key="2">
    <source>
        <dbReference type="Proteomes" id="UP000195331"/>
    </source>
</evidence>
<dbReference type="Proteomes" id="UP000195331">
    <property type="component" value="Chromosome"/>
</dbReference>
<protein>
    <recommendedName>
        <fullName evidence="3">WXG100 family type VII secretion target</fullName>
    </recommendedName>
</protein>
<evidence type="ECO:0000313" key="1">
    <source>
        <dbReference type="EMBL" id="ART68269.1"/>
    </source>
</evidence>
<dbReference type="InterPro" id="IPR036689">
    <property type="entry name" value="ESAT-6-like_sf"/>
</dbReference>
<dbReference type="Gene3D" id="1.10.287.1060">
    <property type="entry name" value="ESAT-6-like"/>
    <property type="match status" value="1"/>
</dbReference>
<sequence length="265" mass="27875">MGDIARATHSLPEEVRMGVVGADVDQMRALARTLQQAADRLEAASAAVTGALSSVPWRGPDAERYRSQWHGQSRTGMRSVACALRDAATAVERNAGEQEHASAATGSTIAKSALRVLPDGFDQQPLNPLVGIRDFLNSNAVWPITWGTLLGRYDDIGAIPLLDALGLAGDTRLTPEEKIGEAGDSMIDLASGLLKSTDTPVGYLSGVALSQWRDVAEQAAQADFSAGGVKTVTDYIASDPGGAFDAAKDAVVGYVPKLFSNLVPW</sequence>
<dbReference type="SUPFAM" id="SSF140453">
    <property type="entry name" value="EsxAB dimer-like"/>
    <property type="match status" value="1"/>
</dbReference>
<reference evidence="1 2" key="1">
    <citation type="submission" date="2017-04" db="EMBL/GenBank/DDBJ databases">
        <title>Whole Genome Sequence of 1,4-Dioxane Degrading Bacterium Mycobacterium dioxanotrophicus PH-06.</title>
        <authorList>
            <person name="He Y."/>
        </authorList>
    </citation>
    <scope>NUCLEOTIDE SEQUENCE [LARGE SCALE GENOMIC DNA]</scope>
    <source>
        <strain evidence="1 2">PH-06</strain>
    </source>
</reference>
<proteinExistence type="predicted"/>
<gene>
    <name evidence="1" type="ORF">BTO20_06430</name>
</gene>